<dbReference type="GeneID" id="110795847"/>
<dbReference type="PROSITE" id="PS51707">
    <property type="entry name" value="CYTH"/>
    <property type="match status" value="1"/>
</dbReference>
<feature type="region of interest" description="Disordered" evidence="1">
    <location>
        <begin position="492"/>
        <end position="511"/>
    </location>
</feature>
<dbReference type="InterPro" id="IPR027417">
    <property type="entry name" value="P-loop_NTPase"/>
</dbReference>
<dbReference type="RefSeq" id="XP_021856566.2">
    <property type="nucleotide sequence ID" value="XM_022000874.2"/>
</dbReference>
<accession>A0A9R0IVY6</accession>
<name>A0A9R0IVY6_SPIOL</name>
<dbReference type="CDD" id="cd02028">
    <property type="entry name" value="UMPK_like"/>
    <property type="match status" value="1"/>
</dbReference>
<dbReference type="SUPFAM" id="SSF52540">
    <property type="entry name" value="P-loop containing nucleoside triphosphate hydrolases"/>
    <property type="match status" value="1"/>
</dbReference>
<reference evidence="5" key="2">
    <citation type="submission" date="2025-08" db="UniProtKB">
        <authorList>
            <consortium name="RefSeq"/>
        </authorList>
    </citation>
    <scope>IDENTIFICATION</scope>
    <source>
        <tissue evidence="5">Leaf</tissue>
    </source>
</reference>
<dbReference type="Gene3D" id="3.40.50.300">
    <property type="entry name" value="P-loop containing nucleotide triphosphate hydrolases"/>
    <property type="match status" value="1"/>
</dbReference>
<feature type="transmembrane region" description="Helical" evidence="2">
    <location>
        <begin position="641"/>
        <end position="663"/>
    </location>
</feature>
<evidence type="ECO:0000313" key="5">
    <source>
        <dbReference type="RefSeq" id="XP_021856566.2"/>
    </source>
</evidence>
<dbReference type="Proteomes" id="UP000813463">
    <property type="component" value="Chromosome 3"/>
</dbReference>
<organism evidence="4 5">
    <name type="scientific">Spinacia oleracea</name>
    <name type="common">Spinach</name>
    <dbReference type="NCBI Taxonomy" id="3562"/>
    <lineage>
        <taxon>Eukaryota</taxon>
        <taxon>Viridiplantae</taxon>
        <taxon>Streptophyta</taxon>
        <taxon>Embryophyta</taxon>
        <taxon>Tracheophyta</taxon>
        <taxon>Spermatophyta</taxon>
        <taxon>Magnoliopsida</taxon>
        <taxon>eudicotyledons</taxon>
        <taxon>Gunneridae</taxon>
        <taxon>Pentapetalae</taxon>
        <taxon>Caryophyllales</taxon>
        <taxon>Chenopodiaceae</taxon>
        <taxon>Chenopodioideae</taxon>
        <taxon>Anserineae</taxon>
        <taxon>Spinacia</taxon>
    </lineage>
</organism>
<dbReference type="Pfam" id="PF01928">
    <property type="entry name" value="CYTH"/>
    <property type="match status" value="1"/>
</dbReference>
<dbReference type="PANTHER" id="PTHR10285">
    <property type="entry name" value="URIDINE KINASE"/>
    <property type="match status" value="1"/>
</dbReference>
<feature type="domain" description="CYTH" evidence="3">
    <location>
        <begin position="250"/>
        <end position="411"/>
    </location>
</feature>
<dbReference type="GO" id="GO:0016462">
    <property type="term" value="F:pyrophosphatase activity"/>
    <property type="evidence" value="ECO:0000318"/>
    <property type="project" value="GO_Central"/>
</dbReference>
<evidence type="ECO:0000259" key="3">
    <source>
        <dbReference type="PROSITE" id="PS51707"/>
    </source>
</evidence>
<dbReference type="InterPro" id="IPR006083">
    <property type="entry name" value="PRK/URK"/>
</dbReference>
<feature type="compositionally biased region" description="Polar residues" evidence="1">
    <location>
        <begin position="459"/>
        <end position="473"/>
    </location>
</feature>
<dbReference type="SUPFAM" id="SSF55154">
    <property type="entry name" value="CYTH-like phosphatases"/>
    <property type="match status" value="1"/>
</dbReference>
<evidence type="ECO:0000256" key="1">
    <source>
        <dbReference type="SAM" id="MobiDB-lite"/>
    </source>
</evidence>
<gene>
    <name evidence="5" type="primary">LOC110795847</name>
</gene>
<evidence type="ECO:0000313" key="4">
    <source>
        <dbReference type="Proteomes" id="UP000813463"/>
    </source>
</evidence>
<keyword evidence="2" id="KW-0472">Membrane</keyword>
<dbReference type="GO" id="GO:0016301">
    <property type="term" value="F:kinase activity"/>
    <property type="evidence" value="ECO:0007669"/>
    <property type="project" value="InterPro"/>
</dbReference>
<dbReference type="InterPro" id="IPR033469">
    <property type="entry name" value="CYTH-like_dom_sf"/>
</dbReference>
<dbReference type="KEGG" id="soe:110795847"/>
<sequence>MGENASNGFESPRPRSNLLRDQVQLVKRKDSDRCEIVPIDAHLKFEKGFFVVIRACQLLAQNNEGIILVGVAGPSGAGKTVFTEKMLNFMPSIAVISMDNYNDSSRIIDGNFDDPRLTDYVTLLQNIHDLRSGQPIEVPIYDFKSSSRTGYRTIEVPSSRIVIIEGIYALSEKLRPFLDLRVSITGGVHFDLVKRVLRDIQRAGQDPEEIIHQISETVYPMYKAFIEPDLQTAHIKIVNKFNPFTGFQNPTYILKSTKIVEDEQIKSVMLEEHKEINEETYDIYLLPPGEDPEACQSYLRMRNRDGKYNLMFEEWVTDTPFIISPRISFEVSVRLLGGLMALGYTIATILKRRSHIFSDDKVIVKIDWLEQLNRQYIQVQGKDRSYIKFVAEQLGLDGTYVSRTYIEQIQLEKLVNDVMALPDDLKTKLSIDDEIASSPKEALSRASADWRVKYLHEPNSPSHPKSRNVSRSFSTHREKVLSRLTRLNVDERSFNGNVPRSPAGAANQGAVTHLSEQISTLNERMDELTSCIEALNSKVSIETVSSSQQNLALQSETCNGSTPQLLMAGGLSNGPMTGGLLSRSSSASQLAKDSQVIEEVMVVSRGQRQIMHQLDTLSSLLHEYFGEKSRNDRTDRTFDSLSIAIAIPLFATVAVGGLGALLFRSFPSQK</sequence>
<protein>
    <submittedName>
        <fullName evidence="5">Inorganic pyrophosphatase TTM1</fullName>
    </submittedName>
</protein>
<evidence type="ECO:0000256" key="2">
    <source>
        <dbReference type="SAM" id="Phobius"/>
    </source>
</evidence>
<dbReference type="GO" id="GO:0005737">
    <property type="term" value="C:cytoplasm"/>
    <property type="evidence" value="ECO:0000318"/>
    <property type="project" value="GO_Central"/>
</dbReference>
<keyword evidence="2" id="KW-0812">Transmembrane</keyword>
<dbReference type="Pfam" id="PF00485">
    <property type="entry name" value="PRK"/>
    <property type="match status" value="1"/>
</dbReference>
<dbReference type="AlphaFoldDB" id="A0A9R0IVY6"/>
<feature type="region of interest" description="Disordered" evidence="1">
    <location>
        <begin position="455"/>
        <end position="475"/>
    </location>
</feature>
<dbReference type="PRINTS" id="PR00988">
    <property type="entry name" value="URIDINKINASE"/>
</dbReference>
<reference evidence="4" key="1">
    <citation type="journal article" date="2021" name="Nat. Commun.">
        <title>Genomic analyses provide insights into spinach domestication and the genetic basis of agronomic traits.</title>
        <authorList>
            <person name="Cai X."/>
            <person name="Sun X."/>
            <person name="Xu C."/>
            <person name="Sun H."/>
            <person name="Wang X."/>
            <person name="Ge C."/>
            <person name="Zhang Z."/>
            <person name="Wang Q."/>
            <person name="Fei Z."/>
            <person name="Jiao C."/>
            <person name="Wang Q."/>
        </authorList>
    </citation>
    <scope>NUCLEOTIDE SEQUENCE [LARGE SCALE GENOMIC DNA]</scope>
    <source>
        <strain evidence="4">cv. Varoflay</strain>
    </source>
</reference>
<keyword evidence="2" id="KW-1133">Transmembrane helix</keyword>
<keyword evidence="4" id="KW-1185">Reference proteome</keyword>
<dbReference type="InterPro" id="IPR023577">
    <property type="entry name" value="CYTH_domain"/>
</dbReference>
<dbReference type="GO" id="GO:0005524">
    <property type="term" value="F:ATP binding"/>
    <property type="evidence" value="ECO:0007669"/>
    <property type="project" value="InterPro"/>
</dbReference>
<proteinExistence type="predicted"/>